<dbReference type="AlphaFoldDB" id="A0A5B6WHY3"/>
<protein>
    <submittedName>
        <fullName evidence="1">Receptor-like protein kinase</fullName>
    </submittedName>
</protein>
<dbReference type="GO" id="GO:0016301">
    <property type="term" value="F:kinase activity"/>
    <property type="evidence" value="ECO:0007669"/>
    <property type="project" value="UniProtKB-KW"/>
</dbReference>
<keyword evidence="1" id="KW-0808">Transferase</keyword>
<dbReference type="OrthoDB" id="998593at2759"/>
<dbReference type="EMBL" id="SMMG02000003">
    <property type="protein sequence ID" value="KAA3480705.1"/>
    <property type="molecule type" value="Genomic_DNA"/>
</dbReference>
<dbReference type="PANTHER" id="PTHR46148:SF44">
    <property type="entry name" value="GAG-POL POLYPROTEIN"/>
    <property type="match status" value="1"/>
</dbReference>
<name>A0A5B6WHY3_9ROSI</name>
<evidence type="ECO:0000313" key="1">
    <source>
        <dbReference type="EMBL" id="KAA3480705.1"/>
    </source>
</evidence>
<proteinExistence type="predicted"/>
<evidence type="ECO:0000313" key="2">
    <source>
        <dbReference type="Proteomes" id="UP000325315"/>
    </source>
</evidence>
<sequence>MLRRYKSDPSHVIAPTKVEIQSDLSYSEEPIRILAREINELRNKKISLAKVLWHKHRVVEATWEPEDVMREQYPNLFTVL</sequence>
<comment type="caution">
    <text evidence="1">The sequence shown here is derived from an EMBL/GenBank/DDBJ whole genome shotgun (WGS) entry which is preliminary data.</text>
</comment>
<dbReference type="PANTHER" id="PTHR46148">
    <property type="entry name" value="CHROMO DOMAIN-CONTAINING PROTEIN"/>
    <property type="match status" value="1"/>
</dbReference>
<accession>A0A5B6WHY3</accession>
<keyword evidence="1" id="KW-0418">Kinase</keyword>
<gene>
    <name evidence="1" type="ORF">EPI10_021121</name>
</gene>
<reference evidence="2" key="1">
    <citation type="journal article" date="2019" name="Plant Biotechnol. J.">
        <title>Genome sequencing of the Australian wild diploid species Gossypium australe highlights disease resistance and delayed gland morphogenesis.</title>
        <authorList>
            <person name="Cai Y."/>
            <person name="Cai X."/>
            <person name="Wang Q."/>
            <person name="Wang P."/>
            <person name="Zhang Y."/>
            <person name="Cai C."/>
            <person name="Xu Y."/>
            <person name="Wang K."/>
            <person name="Zhou Z."/>
            <person name="Wang C."/>
            <person name="Geng S."/>
            <person name="Li B."/>
            <person name="Dong Q."/>
            <person name="Hou Y."/>
            <person name="Wang H."/>
            <person name="Ai P."/>
            <person name="Liu Z."/>
            <person name="Yi F."/>
            <person name="Sun M."/>
            <person name="An G."/>
            <person name="Cheng J."/>
            <person name="Zhang Y."/>
            <person name="Shi Q."/>
            <person name="Xie Y."/>
            <person name="Shi X."/>
            <person name="Chang Y."/>
            <person name="Huang F."/>
            <person name="Chen Y."/>
            <person name="Hong S."/>
            <person name="Mi L."/>
            <person name="Sun Q."/>
            <person name="Zhang L."/>
            <person name="Zhou B."/>
            <person name="Peng R."/>
            <person name="Zhang X."/>
            <person name="Liu F."/>
        </authorList>
    </citation>
    <scope>NUCLEOTIDE SEQUENCE [LARGE SCALE GENOMIC DNA]</scope>
    <source>
        <strain evidence="2">cv. PA1801</strain>
    </source>
</reference>
<dbReference type="Proteomes" id="UP000325315">
    <property type="component" value="Unassembled WGS sequence"/>
</dbReference>
<keyword evidence="2" id="KW-1185">Reference proteome</keyword>
<keyword evidence="1" id="KW-0675">Receptor</keyword>
<organism evidence="1 2">
    <name type="scientific">Gossypium australe</name>
    <dbReference type="NCBI Taxonomy" id="47621"/>
    <lineage>
        <taxon>Eukaryota</taxon>
        <taxon>Viridiplantae</taxon>
        <taxon>Streptophyta</taxon>
        <taxon>Embryophyta</taxon>
        <taxon>Tracheophyta</taxon>
        <taxon>Spermatophyta</taxon>
        <taxon>Magnoliopsida</taxon>
        <taxon>eudicotyledons</taxon>
        <taxon>Gunneridae</taxon>
        <taxon>Pentapetalae</taxon>
        <taxon>rosids</taxon>
        <taxon>malvids</taxon>
        <taxon>Malvales</taxon>
        <taxon>Malvaceae</taxon>
        <taxon>Malvoideae</taxon>
        <taxon>Gossypium</taxon>
    </lineage>
</organism>